<dbReference type="Proteomes" id="UP000655225">
    <property type="component" value="Unassembled WGS sequence"/>
</dbReference>
<dbReference type="GO" id="GO:0005634">
    <property type="term" value="C:nucleus"/>
    <property type="evidence" value="ECO:0007669"/>
    <property type="project" value="TreeGrafter"/>
</dbReference>
<dbReference type="GO" id="GO:0008420">
    <property type="term" value="F:RNA polymerase II CTD heptapeptide repeat phosphatase activity"/>
    <property type="evidence" value="ECO:0007669"/>
    <property type="project" value="InterPro"/>
</dbReference>
<comment type="caution">
    <text evidence="1">The sequence shown here is derived from an EMBL/GenBank/DDBJ whole genome shotgun (WGS) entry which is preliminary data.</text>
</comment>
<dbReference type="AlphaFoldDB" id="A0A834Z8N1"/>
<accession>A0A834Z8N1</accession>
<protein>
    <submittedName>
        <fullName evidence="1">Uncharacterized protein</fullName>
    </submittedName>
</protein>
<dbReference type="PANTHER" id="PTHR14732">
    <property type="entry name" value="RNA POLYMERASE II SUBUNIT B1 CTD PHOSPHATASE RPAP2-RELATED"/>
    <property type="match status" value="1"/>
</dbReference>
<proteinExistence type="predicted"/>
<dbReference type="OrthoDB" id="2590500at2759"/>
<sequence length="226" mass="25600">MLLNFHACIHTHRWRKIEHAEISPSGTYSKVSTWQAVFSGAVRVVRLEKEGEKWRRMWNVGDLKIRASNNKKRGKRNKEREEFGICCVEMKEKAVSTISMVDSSKHVLVAEGVLLLNHLLGFLQSGSSFAKERVCIDLRGCLLDTMSFIDALPSFRIKQWHVIVLLFVDALSVCRIPALTTHMTSRRVLLHKVLDGAQVSGEEYEIMKDLIIPLGRLPQFSAQSGG</sequence>
<evidence type="ECO:0000313" key="2">
    <source>
        <dbReference type="Proteomes" id="UP000655225"/>
    </source>
</evidence>
<organism evidence="1 2">
    <name type="scientific">Tetracentron sinense</name>
    <name type="common">Spur-leaf</name>
    <dbReference type="NCBI Taxonomy" id="13715"/>
    <lineage>
        <taxon>Eukaryota</taxon>
        <taxon>Viridiplantae</taxon>
        <taxon>Streptophyta</taxon>
        <taxon>Embryophyta</taxon>
        <taxon>Tracheophyta</taxon>
        <taxon>Spermatophyta</taxon>
        <taxon>Magnoliopsida</taxon>
        <taxon>Trochodendrales</taxon>
        <taxon>Trochodendraceae</taxon>
        <taxon>Tetracentron</taxon>
    </lineage>
</organism>
<evidence type="ECO:0000313" key="1">
    <source>
        <dbReference type="EMBL" id="KAF8401245.1"/>
    </source>
</evidence>
<dbReference type="EMBL" id="JABCRI010000008">
    <property type="protein sequence ID" value="KAF8401245.1"/>
    <property type="molecule type" value="Genomic_DNA"/>
</dbReference>
<gene>
    <name evidence="1" type="ORF">HHK36_012177</name>
</gene>
<keyword evidence="2" id="KW-1185">Reference proteome</keyword>
<reference evidence="1 2" key="1">
    <citation type="submission" date="2020-04" db="EMBL/GenBank/DDBJ databases">
        <title>Plant Genome Project.</title>
        <authorList>
            <person name="Zhang R.-G."/>
        </authorList>
    </citation>
    <scope>NUCLEOTIDE SEQUENCE [LARGE SCALE GENOMIC DNA]</scope>
    <source>
        <strain evidence="1">YNK0</strain>
        <tissue evidence="1">Leaf</tissue>
    </source>
</reference>
<dbReference type="GO" id="GO:0005737">
    <property type="term" value="C:cytoplasm"/>
    <property type="evidence" value="ECO:0007669"/>
    <property type="project" value="TreeGrafter"/>
</dbReference>
<dbReference type="PANTHER" id="PTHR14732:SF0">
    <property type="entry name" value="RNA POLYMERASE II SUBUNIT B1 CTD PHOSPHATASE RPAP2-RELATED"/>
    <property type="match status" value="1"/>
</dbReference>
<dbReference type="InterPro" id="IPR039693">
    <property type="entry name" value="Rtr1/RPAP2"/>
</dbReference>
<name>A0A834Z8N1_TETSI</name>
<dbReference type="GO" id="GO:0043175">
    <property type="term" value="F:RNA polymerase core enzyme binding"/>
    <property type="evidence" value="ECO:0007669"/>
    <property type="project" value="InterPro"/>
</dbReference>